<evidence type="ECO:0000256" key="4">
    <source>
        <dbReference type="ARBA" id="ARBA00022989"/>
    </source>
</evidence>
<dbReference type="Proteomes" id="UP000184603">
    <property type="component" value="Unassembled WGS sequence"/>
</dbReference>
<dbReference type="PANTHER" id="PTHR32322:SF2">
    <property type="entry name" value="EAMA DOMAIN-CONTAINING PROTEIN"/>
    <property type="match status" value="1"/>
</dbReference>
<feature type="transmembrane region" description="Helical" evidence="6">
    <location>
        <begin position="211"/>
        <end position="232"/>
    </location>
</feature>
<proteinExistence type="inferred from homology"/>
<dbReference type="InterPro" id="IPR037185">
    <property type="entry name" value="EmrE-like"/>
</dbReference>
<comment type="similarity">
    <text evidence="2">Belongs to the EamA transporter family.</text>
</comment>
<evidence type="ECO:0000259" key="7">
    <source>
        <dbReference type="Pfam" id="PF00892"/>
    </source>
</evidence>
<evidence type="ECO:0000313" key="8">
    <source>
        <dbReference type="EMBL" id="SHO46386.1"/>
    </source>
</evidence>
<feature type="domain" description="EamA" evidence="7">
    <location>
        <begin position="3"/>
        <end position="135"/>
    </location>
</feature>
<gene>
    <name evidence="8" type="ORF">SAMN02745220_01463</name>
</gene>
<dbReference type="EMBL" id="FRFE01000005">
    <property type="protein sequence ID" value="SHO46386.1"/>
    <property type="molecule type" value="Genomic_DNA"/>
</dbReference>
<feature type="transmembrane region" description="Helical" evidence="6">
    <location>
        <begin position="65"/>
        <end position="85"/>
    </location>
</feature>
<evidence type="ECO:0000256" key="5">
    <source>
        <dbReference type="ARBA" id="ARBA00023136"/>
    </source>
</evidence>
<dbReference type="InterPro" id="IPR050638">
    <property type="entry name" value="AA-Vitamin_Transporters"/>
</dbReference>
<dbReference type="Gene3D" id="1.10.3730.20">
    <property type="match status" value="1"/>
</dbReference>
<feature type="transmembrane region" description="Helical" evidence="6">
    <location>
        <begin position="151"/>
        <end position="167"/>
    </location>
</feature>
<accession>A0A1M7Y324</accession>
<feature type="transmembrane region" description="Helical" evidence="6">
    <location>
        <begin position="270"/>
        <end position="290"/>
    </location>
</feature>
<feature type="domain" description="EamA" evidence="7">
    <location>
        <begin position="151"/>
        <end position="286"/>
    </location>
</feature>
<dbReference type="PANTHER" id="PTHR32322">
    <property type="entry name" value="INNER MEMBRANE TRANSPORTER"/>
    <property type="match status" value="1"/>
</dbReference>
<keyword evidence="9" id="KW-1185">Reference proteome</keyword>
<keyword evidence="4 6" id="KW-1133">Transmembrane helix</keyword>
<feature type="transmembrane region" description="Helical" evidence="6">
    <location>
        <begin position="244"/>
        <end position="264"/>
    </location>
</feature>
<dbReference type="STRING" id="1121416.SAMN02745220_01463"/>
<feature type="transmembrane region" description="Helical" evidence="6">
    <location>
        <begin position="91"/>
        <end position="112"/>
    </location>
</feature>
<protein>
    <submittedName>
        <fullName evidence="8">Permease of the drug/metabolite transporter (DMT) superfamily</fullName>
    </submittedName>
</protein>
<keyword evidence="5 6" id="KW-0472">Membrane</keyword>
<feature type="transmembrane region" description="Helical" evidence="6">
    <location>
        <begin position="179"/>
        <end position="199"/>
    </location>
</feature>
<sequence length="296" mass="32931">MSYVLLVLTTLFWSGNFVISRGMHAEIPPFSLAFWRWVAAFAILSFFAVKHLWRERELAKKHYRFICIQGLVGVAGFNTLIYLAMQTTTAINAVLVNSCIPVLIAVCSWVFYREMMTVRQCFGVLVSLSGVVLIISRGELAHLLAVSFNQGDLLVLFAALLWAIYSANLKRYPQGLHPMAYQSGIVLFGVLVLVPFYGYELVSGKAMQVSVASVGTILYVALFASVLAFIFWNRAVRTVGANKAGPFIHLMPVFSTILAVIFLGEKIQSYHLQGIVMIFIGIAMTTFRVGRREARG</sequence>
<organism evidence="8 9">
    <name type="scientific">Desulfopila aestuarii DSM 18488</name>
    <dbReference type="NCBI Taxonomy" id="1121416"/>
    <lineage>
        <taxon>Bacteria</taxon>
        <taxon>Pseudomonadati</taxon>
        <taxon>Thermodesulfobacteriota</taxon>
        <taxon>Desulfobulbia</taxon>
        <taxon>Desulfobulbales</taxon>
        <taxon>Desulfocapsaceae</taxon>
        <taxon>Desulfopila</taxon>
    </lineage>
</organism>
<evidence type="ECO:0000256" key="6">
    <source>
        <dbReference type="SAM" id="Phobius"/>
    </source>
</evidence>
<dbReference type="GO" id="GO:0016020">
    <property type="term" value="C:membrane"/>
    <property type="evidence" value="ECO:0007669"/>
    <property type="project" value="UniProtKB-SubCell"/>
</dbReference>
<dbReference type="RefSeq" id="WP_073612795.1">
    <property type="nucleotide sequence ID" value="NZ_FRFE01000005.1"/>
</dbReference>
<dbReference type="Pfam" id="PF00892">
    <property type="entry name" value="EamA"/>
    <property type="match status" value="2"/>
</dbReference>
<evidence type="ECO:0000256" key="2">
    <source>
        <dbReference type="ARBA" id="ARBA00007362"/>
    </source>
</evidence>
<name>A0A1M7Y324_9BACT</name>
<evidence type="ECO:0000256" key="1">
    <source>
        <dbReference type="ARBA" id="ARBA00004141"/>
    </source>
</evidence>
<dbReference type="InterPro" id="IPR000620">
    <property type="entry name" value="EamA_dom"/>
</dbReference>
<dbReference type="OrthoDB" id="5186724at2"/>
<keyword evidence="3 6" id="KW-0812">Transmembrane</keyword>
<dbReference type="SUPFAM" id="SSF103481">
    <property type="entry name" value="Multidrug resistance efflux transporter EmrE"/>
    <property type="match status" value="2"/>
</dbReference>
<dbReference type="AlphaFoldDB" id="A0A1M7Y324"/>
<evidence type="ECO:0000256" key="3">
    <source>
        <dbReference type="ARBA" id="ARBA00022692"/>
    </source>
</evidence>
<reference evidence="8 9" key="1">
    <citation type="submission" date="2016-12" db="EMBL/GenBank/DDBJ databases">
        <authorList>
            <person name="Song W.-J."/>
            <person name="Kurnit D.M."/>
        </authorList>
    </citation>
    <scope>NUCLEOTIDE SEQUENCE [LARGE SCALE GENOMIC DNA]</scope>
    <source>
        <strain evidence="8 9">DSM 18488</strain>
    </source>
</reference>
<comment type="subcellular location">
    <subcellularLocation>
        <location evidence="1">Membrane</location>
        <topology evidence="1">Multi-pass membrane protein</topology>
    </subcellularLocation>
</comment>
<evidence type="ECO:0000313" key="9">
    <source>
        <dbReference type="Proteomes" id="UP000184603"/>
    </source>
</evidence>
<feature type="transmembrane region" description="Helical" evidence="6">
    <location>
        <begin position="35"/>
        <end position="53"/>
    </location>
</feature>